<evidence type="ECO:0000313" key="1">
    <source>
        <dbReference type="EMBL" id="CAB4131543.1"/>
    </source>
</evidence>
<evidence type="ECO:0000313" key="2">
    <source>
        <dbReference type="EMBL" id="CAB4134761.1"/>
    </source>
</evidence>
<dbReference type="EMBL" id="LR796249">
    <property type="protein sequence ID" value="CAB4131543.1"/>
    <property type="molecule type" value="Genomic_DNA"/>
</dbReference>
<name>A0A6J5LDU6_9CAUD</name>
<proteinExistence type="predicted"/>
<organism evidence="1">
    <name type="scientific">uncultured Caudovirales phage</name>
    <dbReference type="NCBI Taxonomy" id="2100421"/>
    <lineage>
        <taxon>Viruses</taxon>
        <taxon>Duplodnaviria</taxon>
        <taxon>Heunggongvirae</taxon>
        <taxon>Uroviricota</taxon>
        <taxon>Caudoviricetes</taxon>
        <taxon>Peduoviridae</taxon>
        <taxon>Maltschvirus</taxon>
        <taxon>Maltschvirus maltsch</taxon>
    </lineage>
</organism>
<protein>
    <submittedName>
        <fullName evidence="1">Uncharacterized protein</fullName>
    </submittedName>
</protein>
<gene>
    <name evidence="1" type="ORF">UFOVP127_145</name>
    <name evidence="2" type="ORF">UFOVP276_8</name>
</gene>
<dbReference type="EMBL" id="LR796294">
    <property type="protein sequence ID" value="CAB4134761.1"/>
    <property type="molecule type" value="Genomic_DNA"/>
</dbReference>
<sequence length="67" mass="7919">MDPVMHLMTQRNQPYGSTRRCCEMCGVMIWPHPQPLFTTDPEEYENPPQGFIRCIDLKEKEQHGKEI</sequence>
<reference evidence="1" key="1">
    <citation type="submission" date="2020-04" db="EMBL/GenBank/DDBJ databases">
        <authorList>
            <person name="Chiriac C."/>
            <person name="Salcher M."/>
            <person name="Ghai R."/>
            <person name="Kavagutti S V."/>
        </authorList>
    </citation>
    <scope>NUCLEOTIDE SEQUENCE</scope>
</reference>
<accession>A0A6J5LDU6</accession>